<dbReference type="InterPro" id="IPR018060">
    <property type="entry name" value="HTH_AraC"/>
</dbReference>
<organism evidence="5 6">
    <name type="scientific">Rhodohalobacter sulfatireducens</name>
    <dbReference type="NCBI Taxonomy" id="2911366"/>
    <lineage>
        <taxon>Bacteria</taxon>
        <taxon>Pseudomonadati</taxon>
        <taxon>Balneolota</taxon>
        <taxon>Balneolia</taxon>
        <taxon>Balneolales</taxon>
        <taxon>Balneolaceae</taxon>
        <taxon>Rhodohalobacter</taxon>
    </lineage>
</organism>
<gene>
    <name evidence="5" type="ORF">L6773_19980</name>
</gene>
<evidence type="ECO:0000256" key="1">
    <source>
        <dbReference type="ARBA" id="ARBA00023015"/>
    </source>
</evidence>
<dbReference type="SMART" id="SM00342">
    <property type="entry name" value="HTH_ARAC"/>
    <property type="match status" value="1"/>
</dbReference>
<keyword evidence="6" id="KW-1185">Reference proteome</keyword>
<keyword evidence="2" id="KW-0238">DNA-binding</keyword>
<reference evidence="5" key="2">
    <citation type="submission" date="2024-05" db="EMBL/GenBank/DDBJ databases">
        <title>Rhodohalobacter halophilus gen. nov., sp. nov., a moderately halophilic member of the family Balneolaceae.</title>
        <authorList>
            <person name="Xia J."/>
        </authorList>
    </citation>
    <scope>NUCLEOTIDE SEQUENCE</scope>
    <source>
        <strain evidence="5">WB101</strain>
    </source>
</reference>
<evidence type="ECO:0000313" key="6">
    <source>
        <dbReference type="Proteomes" id="UP001165366"/>
    </source>
</evidence>
<sequence>MKQEIIQIASIHEIHQFLGLGKPKHPLISVFKFGQEQSHSINENFKYSLGLYQISIKGNCPYTISKYGRNSYDFQECSMVFTSPNQVLEVNNAYKIEDDDCWTLVFHPDLIRKSELGKQIDDFSFFNYASNEALHLSGEERKTITDISQKIIKEYSQNLDRHSQTLIISNLQLLLNYCVRFYDRQFYTRTNLNKDVVSEFEEVLKAYYKSDKQVESGIPSVQVCARKMNISPRYLSNLLRKETGKNTQEHIHHFIIEKAKTLLLGSSKRSSEIAYDLGFEYPQYFSKLFKKCTSMSPIEYRQNFN</sequence>
<dbReference type="EMBL" id="JAKLWS010000046">
    <property type="protein sequence ID" value="MCG2590859.1"/>
    <property type="molecule type" value="Genomic_DNA"/>
</dbReference>
<evidence type="ECO:0000259" key="4">
    <source>
        <dbReference type="PROSITE" id="PS01124"/>
    </source>
</evidence>
<evidence type="ECO:0000313" key="5">
    <source>
        <dbReference type="EMBL" id="MCG2590859.1"/>
    </source>
</evidence>
<dbReference type="Gene3D" id="1.10.10.60">
    <property type="entry name" value="Homeodomain-like"/>
    <property type="match status" value="2"/>
</dbReference>
<comment type="caution">
    <text evidence="5">The sequence shown here is derived from an EMBL/GenBank/DDBJ whole genome shotgun (WGS) entry which is preliminary data.</text>
</comment>
<dbReference type="Pfam" id="PF12833">
    <property type="entry name" value="HTH_18"/>
    <property type="match status" value="1"/>
</dbReference>
<proteinExistence type="predicted"/>
<feature type="domain" description="HTH araC/xylS-type" evidence="4">
    <location>
        <begin position="202"/>
        <end position="303"/>
    </location>
</feature>
<keyword evidence="1" id="KW-0805">Transcription regulation</keyword>
<keyword evidence="3" id="KW-0804">Transcription</keyword>
<protein>
    <submittedName>
        <fullName evidence="5">Helix-turn-helix domain-containing protein</fullName>
    </submittedName>
</protein>
<dbReference type="PROSITE" id="PS01124">
    <property type="entry name" value="HTH_ARAC_FAMILY_2"/>
    <property type="match status" value="1"/>
</dbReference>
<dbReference type="Proteomes" id="UP001165366">
    <property type="component" value="Unassembled WGS sequence"/>
</dbReference>
<accession>A0ABS9KJ27</accession>
<dbReference type="InterPro" id="IPR009057">
    <property type="entry name" value="Homeodomain-like_sf"/>
</dbReference>
<dbReference type="SUPFAM" id="SSF46689">
    <property type="entry name" value="Homeodomain-like"/>
    <property type="match status" value="1"/>
</dbReference>
<evidence type="ECO:0000256" key="3">
    <source>
        <dbReference type="ARBA" id="ARBA00023163"/>
    </source>
</evidence>
<dbReference type="RefSeq" id="WP_237856358.1">
    <property type="nucleotide sequence ID" value="NZ_JAKLWS010000046.1"/>
</dbReference>
<evidence type="ECO:0000256" key="2">
    <source>
        <dbReference type="ARBA" id="ARBA00023125"/>
    </source>
</evidence>
<dbReference type="PANTHER" id="PTHR43280">
    <property type="entry name" value="ARAC-FAMILY TRANSCRIPTIONAL REGULATOR"/>
    <property type="match status" value="1"/>
</dbReference>
<dbReference type="PANTHER" id="PTHR43280:SF32">
    <property type="entry name" value="TRANSCRIPTIONAL REGULATORY PROTEIN"/>
    <property type="match status" value="1"/>
</dbReference>
<name>A0ABS9KJ27_9BACT</name>
<reference evidence="5" key="1">
    <citation type="submission" date="2022-01" db="EMBL/GenBank/DDBJ databases">
        <authorList>
            <person name="Wang Y."/>
        </authorList>
    </citation>
    <scope>NUCLEOTIDE SEQUENCE</scope>
    <source>
        <strain evidence="5">WB101</strain>
    </source>
</reference>